<protein>
    <submittedName>
        <fullName evidence="3">BolA family transcriptional regulator</fullName>
    </submittedName>
</protein>
<dbReference type="InterPro" id="IPR002634">
    <property type="entry name" value="BolA"/>
</dbReference>
<dbReference type="InterPro" id="IPR050961">
    <property type="entry name" value="BolA/IbaG_stress_morph_reg"/>
</dbReference>
<proteinExistence type="inferred from homology"/>
<dbReference type="PANTHER" id="PTHR46229:SF2">
    <property type="entry name" value="BOLA-LIKE PROTEIN 1"/>
    <property type="match status" value="1"/>
</dbReference>
<sequence>MSNNPHYDLLFERLQDLKPMKLELVDESHLHAGHAGSKGGASHFRATIVAECFNDKPMIAQHRLVYDLLRDLIPYPIHALALTTRASSKGNT</sequence>
<dbReference type="PANTHER" id="PTHR46229">
    <property type="entry name" value="BOLA TRANSCRIPTION REGULATOR"/>
    <property type="match status" value="1"/>
</dbReference>
<comment type="caution">
    <text evidence="3">The sequence shown here is derived from an EMBL/GenBank/DDBJ whole genome shotgun (WGS) entry which is preliminary data.</text>
</comment>
<comment type="similarity">
    <text evidence="1 2">Belongs to the BolA/IbaG family.</text>
</comment>
<dbReference type="EMBL" id="JAAGRN010000004">
    <property type="protein sequence ID" value="NDY83090.1"/>
    <property type="molecule type" value="Genomic_DNA"/>
</dbReference>
<evidence type="ECO:0000313" key="3">
    <source>
        <dbReference type="EMBL" id="NDY83090.1"/>
    </source>
</evidence>
<dbReference type="Pfam" id="PF01722">
    <property type="entry name" value="BolA"/>
    <property type="match status" value="1"/>
</dbReference>
<evidence type="ECO:0000256" key="2">
    <source>
        <dbReference type="RuleBase" id="RU003860"/>
    </source>
</evidence>
<dbReference type="SUPFAM" id="SSF82657">
    <property type="entry name" value="BolA-like"/>
    <property type="match status" value="1"/>
</dbReference>
<dbReference type="AlphaFoldDB" id="A0A6B2QXB2"/>
<dbReference type="RefSeq" id="WP_163653696.1">
    <property type="nucleotide sequence ID" value="NZ_JAAGRN010000004.1"/>
</dbReference>
<evidence type="ECO:0000256" key="1">
    <source>
        <dbReference type="ARBA" id="ARBA00005578"/>
    </source>
</evidence>
<dbReference type="InterPro" id="IPR036065">
    <property type="entry name" value="BolA-like_sf"/>
</dbReference>
<reference evidence="3" key="1">
    <citation type="submission" date="2020-02" db="EMBL/GenBank/DDBJ databases">
        <authorList>
            <person name="Chen W.-M."/>
        </authorList>
    </citation>
    <scope>NUCLEOTIDE SEQUENCE</scope>
    <source>
        <strain evidence="3">NBD-18</strain>
    </source>
</reference>
<dbReference type="Gene3D" id="3.30.300.90">
    <property type="entry name" value="BolA-like"/>
    <property type="match status" value="1"/>
</dbReference>
<organism evidence="3">
    <name type="scientific">Sheuella amnicola</name>
    <dbReference type="NCBI Taxonomy" id="2707330"/>
    <lineage>
        <taxon>Bacteria</taxon>
        <taxon>Pseudomonadati</taxon>
        <taxon>Pseudomonadota</taxon>
        <taxon>Betaproteobacteria</taxon>
        <taxon>Burkholderiales</taxon>
        <taxon>Alcaligenaceae</taxon>
        <taxon>Sheuella</taxon>
    </lineage>
</organism>
<accession>A0A6B2QXB2</accession>
<gene>
    <name evidence="3" type="ORF">G3I67_07590</name>
</gene>
<dbReference type="PIRSF" id="PIRSF003113">
    <property type="entry name" value="BolA"/>
    <property type="match status" value="1"/>
</dbReference>
<name>A0A6B2QXB2_9BURK</name>